<reference evidence="1 2" key="1">
    <citation type="journal article" date="2019" name="Nat. Ecol. Evol.">
        <title>Megaphylogeny resolves global patterns of mushroom evolution.</title>
        <authorList>
            <person name="Varga T."/>
            <person name="Krizsan K."/>
            <person name="Foldi C."/>
            <person name="Dima B."/>
            <person name="Sanchez-Garcia M."/>
            <person name="Sanchez-Ramirez S."/>
            <person name="Szollosi G.J."/>
            <person name="Szarkandi J.G."/>
            <person name="Papp V."/>
            <person name="Albert L."/>
            <person name="Andreopoulos W."/>
            <person name="Angelini C."/>
            <person name="Antonin V."/>
            <person name="Barry K.W."/>
            <person name="Bougher N.L."/>
            <person name="Buchanan P."/>
            <person name="Buyck B."/>
            <person name="Bense V."/>
            <person name="Catcheside P."/>
            <person name="Chovatia M."/>
            <person name="Cooper J."/>
            <person name="Damon W."/>
            <person name="Desjardin D."/>
            <person name="Finy P."/>
            <person name="Geml J."/>
            <person name="Haridas S."/>
            <person name="Hughes K."/>
            <person name="Justo A."/>
            <person name="Karasinski D."/>
            <person name="Kautmanova I."/>
            <person name="Kiss B."/>
            <person name="Kocsube S."/>
            <person name="Kotiranta H."/>
            <person name="LaButti K.M."/>
            <person name="Lechner B.E."/>
            <person name="Liimatainen K."/>
            <person name="Lipzen A."/>
            <person name="Lukacs Z."/>
            <person name="Mihaltcheva S."/>
            <person name="Morgado L.N."/>
            <person name="Niskanen T."/>
            <person name="Noordeloos M.E."/>
            <person name="Ohm R.A."/>
            <person name="Ortiz-Santana B."/>
            <person name="Ovrebo C."/>
            <person name="Racz N."/>
            <person name="Riley R."/>
            <person name="Savchenko A."/>
            <person name="Shiryaev A."/>
            <person name="Soop K."/>
            <person name="Spirin V."/>
            <person name="Szebenyi C."/>
            <person name="Tomsovsky M."/>
            <person name="Tulloss R.E."/>
            <person name="Uehling J."/>
            <person name="Grigoriev I.V."/>
            <person name="Vagvolgyi C."/>
            <person name="Papp T."/>
            <person name="Martin F.M."/>
            <person name="Miettinen O."/>
            <person name="Hibbett D.S."/>
            <person name="Nagy L.G."/>
        </authorList>
    </citation>
    <scope>NUCLEOTIDE SEQUENCE [LARGE SCALE GENOMIC DNA]</scope>
    <source>
        <strain evidence="1 2">NL-1719</strain>
    </source>
</reference>
<protein>
    <submittedName>
        <fullName evidence="1">Uncharacterized protein</fullName>
    </submittedName>
</protein>
<dbReference type="EMBL" id="ML208391">
    <property type="protein sequence ID" value="TFK66872.1"/>
    <property type="molecule type" value="Genomic_DNA"/>
</dbReference>
<dbReference type="Proteomes" id="UP000308600">
    <property type="component" value="Unassembled WGS sequence"/>
</dbReference>
<gene>
    <name evidence="1" type="ORF">BDN72DRAFT_843647</name>
</gene>
<accession>A0ACD3AN04</accession>
<evidence type="ECO:0000313" key="1">
    <source>
        <dbReference type="EMBL" id="TFK66872.1"/>
    </source>
</evidence>
<organism evidence="1 2">
    <name type="scientific">Pluteus cervinus</name>
    <dbReference type="NCBI Taxonomy" id="181527"/>
    <lineage>
        <taxon>Eukaryota</taxon>
        <taxon>Fungi</taxon>
        <taxon>Dikarya</taxon>
        <taxon>Basidiomycota</taxon>
        <taxon>Agaricomycotina</taxon>
        <taxon>Agaricomycetes</taxon>
        <taxon>Agaricomycetidae</taxon>
        <taxon>Agaricales</taxon>
        <taxon>Pluteineae</taxon>
        <taxon>Pluteaceae</taxon>
        <taxon>Pluteus</taxon>
    </lineage>
</organism>
<evidence type="ECO:0000313" key="2">
    <source>
        <dbReference type="Proteomes" id="UP000308600"/>
    </source>
</evidence>
<keyword evidence="2" id="KW-1185">Reference proteome</keyword>
<sequence>MTTAADLPFELIQEILTFSAWSSLKQASVLARVSSHIYDLIKPILFRTFIYWNDKISWPGLHAASNPEWLELNGKHARNVLLGDEASNLDLTTIISSCPNITDLAIWLDGISDKNLPSLLTLRPHRLSIYLDDFFRGPFQEAHAKLPMFINLTHLDLAGLDRHDLEISWNSIEGVRYVPKLTHLSLSRSMDSISDASAIQNSLQHCEHLAVLVLWLESEILTKELVNEIPFPSTIHEEISGDPRVVSLESASFEQWELGSQGGKDIWAVADEIVERRMGPWRREWS</sequence>
<proteinExistence type="predicted"/>
<name>A0ACD3AN04_9AGAR</name>